<dbReference type="InterPro" id="IPR043504">
    <property type="entry name" value="Peptidase_S1_PA_chymotrypsin"/>
</dbReference>
<dbReference type="AlphaFoldDB" id="A0A8H6X5T2"/>
<dbReference type="Gene3D" id="2.40.10.10">
    <property type="entry name" value="Trypsin-like serine proteases"/>
    <property type="match status" value="1"/>
</dbReference>
<name>A0A8H6X5T2_9AGAR</name>
<dbReference type="SUPFAM" id="SSF50494">
    <property type="entry name" value="Trypsin-like serine proteases"/>
    <property type="match status" value="1"/>
</dbReference>
<evidence type="ECO:0000313" key="2">
    <source>
        <dbReference type="Proteomes" id="UP000620124"/>
    </source>
</evidence>
<dbReference type="InterPro" id="IPR009003">
    <property type="entry name" value="Peptidase_S1_PA"/>
</dbReference>
<proteinExistence type="predicted"/>
<accession>A0A8H6X5T2</accession>
<gene>
    <name evidence="1" type="ORF">MVEN_02251400</name>
</gene>
<dbReference type="Pfam" id="PF13365">
    <property type="entry name" value="Trypsin_2"/>
    <property type="match status" value="1"/>
</dbReference>
<sequence>MAILNLEGYEQREILDPKVPQVLKEKFENSVGVCIRFECLKLSGSEYTLVNPAGVALSLEEYLKTEFGGSSVDPNIPSRNQPPLGFGTAFVVGDNFKLMASAGHVVMNDSRTDIDDHIKKNGFYVVFGWQLRQNSWPTSFPLSMVYHVEAKGIMVTQGSGPDFCFFRAKETLDEKIKPLKFLEPRSTAPKAEDSVVTAGFPRGVPVKFAKGVIKTYPGSAWEGMRYAASVDKGCSGSPIFAFDNGQTVGDVLGIVIRGVMSDYRRDTSGKVVRVVLDGAIPGEWEDGQRIEAIRWCISSNAKVELFLDFPTNEDTVATNIKVTINGGNNTAFELERFVVRYTPDQILLPPFDISGQLHDKKILPVDVPGISFQVVPDNNSPGLEIKLLSMRLRISGPDHKEGDAYFERYWSDDGTGYVNQNETSIRFPRAI</sequence>
<evidence type="ECO:0008006" key="3">
    <source>
        <dbReference type="Google" id="ProtNLM"/>
    </source>
</evidence>
<keyword evidence="2" id="KW-1185">Reference proteome</keyword>
<organism evidence="1 2">
    <name type="scientific">Mycena venus</name>
    <dbReference type="NCBI Taxonomy" id="2733690"/>
    <lineage>
        <taxon>Eukaryota</taxon>
        <taxon>Fungi</taxon>
        <taxon>Dikarya</taxon>
        <taxon>Basidiomycota</taxon>
        <taxon>Agaricomycotina</taxon>
        <taxon>Agaricomycetes</taxon>
        <taxon>Agaricomycetidae</taxon>
        <taxon>Agaricales</taxon>
        <taxon>Marasmiineae</taxon>
        <taxon>Mycenaceae</taxon>
        <taxon>Mycena</taxon>
    </lineage>
</organism>
<dbReference type="EMBL" id="JACAZI010000025">
    <property type="protein sequence ID" value="KAF7335012.1"/>
    <property type="molecule type" value="Genomic_DNA"/>
</dbReference>
<dbReference type="Proteomes" id="UP000620124">
    <property type="component" value="Unassembled WGS sequence"/>
</dbReference>
<comment type="caution">
    <text evidence="1">The sequence shown here is derived from an EMBL/GenBank/DDBJ whole genome shotgun (WGS) entry which is preliminary data.</text>
</comment>
<dbReference type="OrthoDB" id="10591094at2759"/>
<reference evidence="1" key="1">
    <citation type="submission" date="2020-05" db="EMBL/GenBank/DDBJ databases">
        <title>Mycena genomes resolve the evolution of fungal bioluminescence.</title>
        <authorList>
            <person name="Tsai I.J."/>
        </authorList>
    </citation>
    <scope>NUCLEOTIDE SEQUENCE</scope>
    <source>
        <strain evidence="1">CCC161011</strain>
    </source>
</reference>
<protein>
    <recommendedName>
        <fullName evidence="3">Serine protease</fullName>
    </recommendedName>
</protein>
<evidence type="ECO:0000313" key="1">
    <source>
        <dbReference type="EMBL" id="KAF7335012.1"/>
    </source>
</evidence>